<name>A0A388JPP5_CHABU</name>
<evidence type="ECO:0000256" key="2">
    <source>
        <dbReference type="ARBA" id="ARBA00022695"/>
    </source>
</evidence>
<keyword evidence="2" id="KW-0548">Nucleotidyltransferase</keyword>
<dbReference type="PANTHER" id="PTHR15503:SF30">
    <property type="entry name" value="RETROTRANSPOSON GAG-LIKE PROTEIN 6"/>
    <property type="match status" value="1"/>
</dbReference>
<keyword evidence="1" id="KW-0808">Transferase</keyword>
<dbReference type="EMBL" id="BFEA01000006">
    <property type="protein sequence ID" value="GBG59738.1"/>
    <property type="molecule type" value="Genomic_DNA"/>
</dbReference>
<dbReference type="PROSITE" id="PS00141">
    <property type="entry name" value="ASP_PROTEASE"/>
    <property type="match status" value="1"/>
</dbReference>
<dbReference type="InterPro" id="IPR032567">
    <property type="entry name" value="RTL1-rel"/>
</dbReference>
<evidence type="ECO:0000256" key="7">
    <source>
        <dbReference type="SAM" id="Coils"/>
    </source>
</evidence>
<dbReference type="InterPro" id="IPR043502">
    <property type="entry name" value="DNA/RNA_pol_sf"/>
</dbReference>
<evidence type="ECO:0000256" key="5">
    <source>
        <dbReference type="ARBA" id="ARBA00022801"/>
    </source>
</evidence>
<dbReference type="Gene3D" id="3.10.10.10">
    <property type="entry name" value="HIV Type 1 Reverse Transcriptase, subunit A, domain 1"/>
    <property type="match status" value="1"/>
</dbReference>
<keyword evidence="3" id="KW-0540">Nuclease</keyword>
<evidence type="ECO:0000256" key="4">
    <source>
        <dbReference type="ARBA" id="ARBA00022759"/>
    </source>
</evidence>
<keyword evidence="10" id="KW-1185">Reference proteome</keyword>
<keyword evidence="4" id="KW-0255">Endonuclease</keyword>
<dbReference type="CDD" id="cd00303">
    <property type="entry name" value="retropepsin_like"/>
    <property type="match status" value="1"/>
</dbReference>
<proteinExistence type="predicted"/>
<feature type="domain" description="Reverse transcriptase RNase H-like" evidence="8">
    <location>
        <begin position="407"/>
        <end position="473"/>
    </location>
</feature>
<organism evidence="9 10">
    <name type="scientific">Chara braunii</name>
    <name type="common">Braun's stonewort</name>
    <dbReference type="NCBI Taxonomy" id="69332"/>
    <lineage>
        <taxon>Eukaryota</taxon>
        <taxon>Viridiplantae</taxon>
        <taxon>Streptophyta</taxon>
        <taxon>Charophyceae</taxon>
        <taxon>Charales</taxon>
        <taxon>Characeae</taxon>
        <taxon>Chara</taxon>
    </lineage>
</organism>
<dbReference type="Gramene" id="GBG59738">
    <property type="protein sequence ID" value="GBG59738"/>
    <property type="gene ID" value="CBR_g54841"/>
</dbReference>
<evidence type="ECO:0000313" key="9">
    <source>
        <dbReference type="EMBL" id="GBG59738.1"/>
    </source>
</evidence>
<evidence type="ECO:0000256" key="1">
    <source>
        <dbReference type="ARBA" id="ARBA00022679"/>
    </source>
</evidence>
<protein>
    <recommendedName>
        <fullName evidence="8">Reverse transcriptase RNase H-like domain-containing protein</fullName>
    </recommendedName>
</protein>
<dbReference type="Pfam" id="PF17917">
    <property type="entry name" value="RT_RNaseH"/>
    <property type="match status" value="1"/>
</dbReference>
<dbReference type="GO" id="GO:0003964">
    <property type="term" value="F:RNA-directed DNA polymerase activity"/>
    <property type="evidence" value="ECO:0007669"/>
    <property type="project" value="UniProtKB-KW"/>
</dbReference>
<dbReference type="Gene3D" id="2.40.70.10">
    <property type="entry name" value="Acid Proteases"/>
    <property type="match status" value="1"/>
</dbReference>
<reference evidence="9 10" key="1">
    <citation type="journal article" date="2018" name="Cell">
        <title>The Chara Genome: Secondary Complexity and Implications for Plant Terrestrialization.</title>
        <authorList>
            <person name="Nishiyama T."/>
            <person name="Sakayama H."/>
            <person name="Vries J.D."/>
            <person name="Buschmann H."/>
            <person name="Saint-Marcoux D."/>
            <person name="Ullrich K.K."/>
            <person name="Haas F.B."/>
            <person name="Vanderstraeten L."/>
            <person name="Becker D."/>
            <person name="Lang D."/>
            <person name="Vosolsobe S."/>
            <person name="Rombauts S."/>
            <person name="Wilhelmsson P.K.I."/>
            <person name="Janitza P."/>
            <person name="Kern R."/>
            <person name="Heyl A."/>
            <person name="Rumpler F."/>
            <person name="Villalobos L.I.A.C."/>
            <person name="Clay J.M."/>
            <person name="Skokan R."/>
            <person name="Toyoda A."/>
            <person name="Suzuki Y."/>
            <person name="Kagoshima H."/>
            <person name="Schijlen E."/>
            <person name="Tajeshwar N."/>
            <person name="Catarino B."/>
            <person name="Hetherington A.J."/>
            <person name="Saltykova A."/>
            <person name="Bonnot C."/>
            <person name="Breuninger H."/>
            <person name="Symeonidi A."/>
            <person name="Radhakrishnan G.V."/>
            <person name="Van Nieuwerburgh F."/>
            <person name="Deforce D."/>
            <person name="Chang C."/>
            <person name="Karol K.G."/>
            <person name="Hedrich R."/>
            <person name="Ulvskov P."/>
            <person name="Glockner G."/>
            <person name="Delwiche C.F."/>
            <person name="Petrasek J."/>
            <person name="Van de Peer Y."/>
            <person name="Friml J."/>
            <person name="Beilby M."/>
            <person name="Dolan L."/>
            <person name="Kohara Y."/>
            <person name="Sugano S."/>
            <person name="Fujiyama A."/>
            <person name="Delaux P.-M."/>
            <person name="Quint M."/>
            <person name="TheiBen G."/>
            <person name="Hagemann M."/>
            <person name="Harholt J."/>
            <person name="Dunand C."/>
            <person name="Zachgo S."/>
            <person name="Langdale J."/>
            <person name="Maumus F."/>
            <person name="Straeten D.V.D."/>
            <person name="Gould S.B."/>
            <person name="Rensing S.A."/>
        </authorList>
    </citation>
    <scope>NUCLEOTIDE SEQUENCE [LARGE SCALE GENOMIC DNA]</scope>
    <source>
        <strain evidence="9 10">S276</strain>
    </source>
</reference>
<dbReference type="Pfam" id="PF08284">
    <property type="entry name" value="RVP_2"/>
    <property type="match status" value="1"/>
</dbReference>
<accession>A0A388JPP5</accession>
<keyword evidence="6" id="KW-0695">RNA-directed DNA polymerase</keyword>
<dbReference type="Proteomes" id="UP000265515">
    <property type="component" value="Unassembled WGS sequence"/>
</dbReference>
<gene>
    <name evidence="9" type="ORF">CBR_g54841</name>
</gene>
<evidence type="ECO:0000259" key="8">
    <source>
        <dbReference type="Pfam" id="PF17917"/>
    </source>
</evidence>
<dbReference type="GO" id="GO:0004519">
    <property type="term" value="F:endonuclease activity"/>
    <property type="evidence" value="ECO:0007669"/>
    <property type="project" value="UniProtKB-KW"/>
</dbReference>
<evidence type="ECO:0000256" key="6">
    <source>
        <dbReference type="ARBA" id="ARBA00022918"/>
    </source>
</evidence>
<evidence type="ECO:0000313" key="10">
    <source>
        <dbReference type="Proteomes" id="UP000265515"/>
    </source>
</evidence>
<dbReference type="PANTHER" id="PTHR15503">
    <property type="entry name" value="LDOC1 RELATED"/>
    <property type="match status" value="1"/>
</dbReference>
<sequence>MVTTRGGTSTTPYCREQEEQVAALLKERKEKLEELIKQAKMLALIEEQKAKQRQLEERKWEKEQEEIVETIDGEAEVEAEKGEKEEEVEVPLERNVRREERGEPNVAPKIRAKMEKMVTKVGALIDSGATRSYISRGALKKLKLNLKVQKLDAPIVGILADNRTMRIGDYVEGVQAYFRLEQDGKVERVIHSLTLLVEDNLSFDMVLGMDWGEATRATLHLREHKCRLPSPSGGVKTARLFHVSGVDNPLAHWCLSAPAFARLVKEQLEKQLLSQCSRVRTISEGAVRKAGLRGYVKPITEPNKEEPTNPLIAKLLEEYADLSEAPSAVVPRRIQHRIEIEPGSNTPKGAVYRMSSKELEELRKQLDELLEKGWIRPSSSPFGAHVLFVPKKVGEMRMCIDYKGLNAVTQDDGNGYIPVEFMSARLPSKKVATSTYERELYALRQALDHWRHYLLGRHFKVYSDHETLRWLRRMPR</sequence>
<dbReference type="InterPro" id="IPR001969">
    <property type="entry name" value="Aspartic_peptidase_AS"/>
</dbReference>
<comment type="caution">
    <text evidence="9">The sequence shown here is derived from an EMBL/GenBank/DDBJ whole genome shotgun (WGS) entry which is preliminary data.</text>
</comment>
<dbReference type="GO" id="GO:0004190">
    <property type="term" value="F:aspartic-type endopeptidase activity"/>
    <property type="evidence" value="ECO:0007669"/>
    <property type="project" value="InterPro"/>
</dbReference>
<feature type="coiled-coil region" evidence="7">
    <location>
        <begin position="14"/>
        <end position="65"/>
    </location>
</feature>
<dbReference type="InterPro" id="IPR041373">
    <property type="entry name" value="RT_RNaseH"/>
</dbReference>
<evidence type="ECO:0000256" key="3">
    <source>
        <dbReference type="ARBA" id="ARBA00022722"/>
    </source>
</evidence>
<dbReference type="AlphaFoldDB" id="A0A388JPP5"/>
<dbReference type="SUPFAM" id="SSF56672">
    <property type="entry name" value="DNA/RNA polymerases"/>
    <property type="match status" value="1"/>
</dbReference>
<keyword evidence="7" id="KW-0175">Coiled coil</keyword>
<dbReference type="OrthoDB" id="111931at2759"/>
<dbReference type="GO" id="GO:0006508">
    <property type="term" value="P:proteolysis"/>
    <property type="evidence" value="ECO:0007669"/>
    <property type="project" value="InterPro"/>
</dbReference>
<keyword evidence="5" id="KW-0378">Hydrolase</keyword>
<dbReference type="InterPro" id="IPR021109">
    <property type="entry name" value="Peptidase_aspartic_dom_sf"/>
</dbReference>